<gene>
    <name evidence="1" type="ORF">DSO57_1003707</name>
</gene>
<evidence type="ECO:0000313" key="2">
    <source>
        <dbReference type="Proteomes" id="UP001165960"/>
    </source>
</evidence>
<sequence>MGYDTNSAYPPNHPPPSKFSLNPVFICKVTPKEELLSSTHRKDTLSRAIPNKVTHSKGILSRGILNRAIHNKVTLSRVIMHHPQCKHIRPNPLQLPHNKAALMVYALAGKLKSLVNLLNLI</sequence>
<accession>A0ACC2U6M0</accession>
<evidence type="ECO:0000313" key="1">
    <source>
        <dbReference type="EMBL" id="KAJ9082549.1"/>
    </source>
</evidence>
<keyword evidence="2" id="KW-1185">Reference proteome</keyword>
<proteinExistence type="predicted"/>
<dbReference type="Proteomes" id="UP001165960">
    <property type="component" value="Unassembled WGS sequence"/>
</dbReference>
<comment type="caution">
    <text evidence="1">The sequence shown here is derived from an EMBL/GenBank/DDBJ whole genome shotgun (WGS) entry which is preliminary data.</text>
</comment>
<reference evidence="1" key="1">
    <citation type="submission" date="2022-04" db="EMBL/GenBank/DDBJ databases">
        <title>Genome of the entomopathogenic fungus Entomophthora muscae.</title>
        <authorList>
            <person name="Elya C."/>
            <person name="Lovett B.R."/>
            <person name="Lee E."/>
            <person name="Macias A.M."/>
            <person name="Hajek A.E."/>
            <person name="De Bivort B.L."/>
            <person name="Kasson M.T."/>
            <person name="De Fine Licht H.H."/>
            <person name="Stajich J.E."/>
        </authorList>
    </citation>
    <scope>NUCLEOTIDE SEQUENCE</scope>
    <source>
        <strain evidence="1">Berkeley</strain>
    </source>
</reference>
<dbReference type="EMBL" id="QTSX02001429">
    <property type="protein sequence ID" value="KAJ9082549.1"/>
    <property type="molecule type" value="Genomic_DNA"/>
</dbReference>
<name>A0ACC2U6M0_9FUNG</name>
<protein>
    <submittedName>
        <fullName evidence="1">Uncharacterized protein</fullName>
    </submittedName>
</protein>
<organism evidence="1 2">
    <name type="scientific">Entomophthora muscae</name>
    <dbReference type="NCBI Taxonomy" id="34485"/>
    <lineage>
        <taxon>Eukaryota</taxon>
        <taxon>Fungi</taxon>
        <taxon>Fungi incertae sedis</taxon>
        <taxon>Zoopagomycota</taxon>
        <taxon>Entomophthoromycotina</taxon>
        <taxon>Entomophthoromycetes</taxon>
        <taxon>Entomophthorales</taxon>
        <taxon>Entomophthoraceae</taxon>
        <taxon>Entomophthora</taxon>
    </lineage>
</organism>